<reference evidence="2" key="5">
    <citation type="journal article" date="2021" name="G3 (Bethesda)">
        <title>Aegilops tauschii genome assembly Aet v5.0 features greater sequence contiguity and improved annotation.</title>
        <authorList>
            <person name="Wang L."/>
            <person name="Zhu T."/>
            <person name="Rodriguez J.C."/>
            <person name="Deal K.R."/>
            <person name="Dubcovsky J."/>
            <person name="McGuire P.E."/>
            <person name="Lux T."/>
            <person name="Spannagl M."/>
            <person name="Mayer K.F.X."/>
            <person name="Baldrich P."/>
            <person name="Meyers B.C."/>
            <person name="Huo N."/>
            <person name="Gu Y.Q."/>
            <person name="Zhou H."/>
            <person name="Devos K.M."/>
            <person name="Bennetzen J.L."/>
            <person name="Unver T."/>
            <person name="Budak H."/>
            <person name="Gulick P.J."/>
            <person name="Galiba G."/>
            <person name="Kalapos B."/>
            <person name="Nelson D.R."/>
            <person name="Li P."/>
            <person name="You F.M."/>
            <person name="Luo M.C."/>
            <person name="Dvorak J."/>
        </authorList>
    </citation>
    <scope>NUCLEOTIDE SEQUENCE [LARGE SCALE GENOMIC DNA]</scope>
    <source>
        <strain evidence="2">cv. AL8/78</strain>
    </source>
</reference>
<evidence type="ECO:0000256" key="1">
    <source>
        <dbReference type="SAM" id="MobiDB-lite"/>
    </source>
</evidence>
<name>A0A453KVI5_AEGTS</name>
<feature type="region of interest" description="Disordered" evidence="1">
    <location>
        <begin position="1"/>
        <end position="46"/>
    </location>
</feature>
<feature type="compositionally biased region" description="Low complexity" evidence="1">
    <location>
        <begin position="7"/>
        <end position="17"/>
    </location>
</feature>
<accession>A0A453KVI5</accession>
<dbReference type="Proteomes" id="UP000015105">
    <property type="component" value="Chromosome 5D"/>
</dbReference>
<organism evidence="2 3">
    <name type="scientific">Aegilops tauschii subsp. strangulata</name>
    <name type="common">Goatgrass</name>
    <dbReference type="NCBI Taxonomy" id="200361"/>
    <lineage>
        <taxon>Eukaryota</taxon>
        <taxon>Viridiplantae</taxon>
        <taxon>Streptophyta</taxon>
        <taxon>Embryophyta</taxon>
        <taxon>Tracheophyta</taxon>
        <taxon>Spermatophyta</taxon>
        <taxon>Magnoliopsida</taxon>
        <taxon>Liliopsida</taxon>
        <taxon>Poales</taxon>
        <taxon>Poaceae</taxon>
        <taxon>BOP clade</taxon>
        <taxon>Pooideae</taxon>
        <taxon>Triticodae</taxon>
        <taxon>Triticeae</taxon>
        <taxon>Triticinae</taxon>
        <taxon>Aegilops</taxon>
    </lineage>
</organism>
<keyword evidence="3" id="KW-1185">Reference proteome</keyword>
<dbReference type="AlphaFoldDB" id="A0A453KVI5"/>
<sequence length="55" mass="6104">LFPHRASPLLSPLSFPSRGRCRTERSAARPPNHPRQGDEGGQEIDDGCRRACSLF</sequence>
<evidence type="ECO:0000313" key="2">
    <source>
        <dbReference type="EnsemblPlants" id="AET5Gv20526200.16"/>
    </source>
</evidence>
<reference evidence="2" key="4">
    <citation type="submission" date="2019-03" db="UniProtKB">
        <authorList>
            <consortium name="EnsemblPlants"/>
        </authorList>
    </citation>
    <scope>IDENTIFICATION</scope>
</reference>
<evidence type="ECO:0000313" key="3">
    <source>
        <dbReference type="Proteomes" id="UP000015105"/>
    </source>
</evidence>
<proteinExistence type="predicted"/>
<protein>
    <submittedName>
        <fullName evidence="2">Uncharacterized protein</fullName>
    </submittedName>
</protein>
<reference evidence="2" key="3">
    <citation type="journal article" date="2017" name="Nature">
        <title>Genome sequence of the progenitor of the wheat D genome Aegilops tauschii.</title>
        <authorList>
            <person name="Luo M.C."/>
            <person name="Gu Y.Q."/>
            <person name="Puiu D."/>
            <person name="Wang H."/>
            <person name="Twardziok S.O."/>
            <person name="Deal K.R."/>
            <person name="Huo N."/>
            <person name="Zhu T."/>
            <person name="Wang L."/>
            <person name="Wang Y."/>
            <person name="McGuire P.E."/>
            <person name="Liu S."/>
            <person name="Long H."/>
            <person name="Ramasamy R.K."/>
            <person name="Rodriguez J.C."/>
            <person name="Van S.L."/>
            <person name="Yuan L."/>
            <person name="Wang Z."/>
            <person name="Xia Z."/>
            <person name="Xiao L."/>
            <person name="Anderson O.D."/>
            <person name="Ouyang S."/>
            <person name="Liang Y."/>
            <person name="Zimin A.V."/>
            <person name="Pertea G."/>
            <person name="Qi P."/>
            <person name="Bennetzen J.L."/>
            <person name="Dai X."/>
            <person name="Dawson M.W."/>
            <person name="Muller H.G."/>
            <person name="Kugler K."/>
            <person name="Rivarola-Duarte L."/>
            <person name="Spannagl M."/>
            <person name="Mayer K.F.X."/>
            <person name="Lu F.H."/>
            <person name="Bevan M.W."/>
            <person name="Leroy P."/>
            <person name="Li P."/>
            <person name="You F.M."/>
            <person name="Sun Q."/>
            <person name="Liu Z."/>
            <person name="Lyons E."/>
            <person name="Wicker T."/>
            <person name="Salzberg S.L."/>
            <person name="Devos K.M."/>
            <person name="Dvorak J."/>
        </authorList>
    </citation>
    <scope>NUCLEOTIDE SEQUENCE [LARGE SCALE GENOMIC DNA]</scope>
    <source>
        <strain evidence="2">cv. AL8/78</strain>
    </source>
</reference>
<reference evidence="3" key="1">
    <citation type="journal article" date="2014" name="Science">
        <title>Ancient hybridizations among the ancestral genomes of bread wheat.</title>
        <authorList>
            <consortium name="International Wheat Genome Sequencing Consortium,"/>
            <person name="Marcussen T."/>
            <person name="Sandve S.R."/>
            <person name="Heier L."/>
            <person name="Spannagl M."/>
            <person name="Pfeifer M."/>
            <person name="Jakobsen K.S."/>
            <person name="Wulff B.B."/>
            <person name="Steuernagel B."/>
            <person name="Mayer K.F."/>
            <person name="Olsen O.A."/>
        </authorList>
    </citation>
    <scope>NUCLEOTIDE SEQUENCE [LARGE SCALE GENOMIC DNA]</scope>
    <source>
        <strain evidence="3">cv. AL8/78</strain>
    </source>
</reference>
<reference evidence="3" key="2">
    <citation type="journal article" date="2017" name="Nat. Plants">
        <title>The Aegilops tauschii genome reveals multiple impacts of transposons.</title>
        <authorList>
            <person name="Zhao G."/>
            <person name="Zou C."/>
            <person name="Li K."/>
            <person name="Wang K."/>
            <person name="Li T."/>
            <person name="Gao L."/>
            <person name="Zhang X."/>
            <person name="Wang H."/>
            <person name="Yang Z."/>
            <person name="Liu X."/>
            <person name="Jiang W."/>
            <person name="Mao L."/>
            <person name="Kong X."/>
            <person name="Jiao Y."/>
            <person name="Jia J."/>
        </authorList>
    </citation>
    <scope>NUCLEOTIDE SEQUENCE [LARGE SCALE GENOMIC DNA]</scope>
    <source>
        <strain evidence="3">cv. AL8/78</strain>
    </source>
</reference>
<dbReference type="Gramene" id="AET5Gv20526200.16">
    <property type="protein sequence ID" value="AET5Gv20526200.16"/>
    <property type="gene ID" value="AET5Gv20526200"/>
</dbReference>
<dbReference type="EnsemblPlants" id="AET5Gv20526200.16">
    <property type="protein sequence ID" value="AET5Gv20526200.16"/>
    <property type="gene ID" value="AET5Gv20526200"/>
</dbReference>